<protein>
    <submittedName>
        <fullName evidence="4">PemK-like, MazF-like toxin of type II toxin-antitoxin system</fullName>
    </submittedName>
</protein>
<comment type="similarity">
    <text evidence="1">Belongs to the PemK/MazF family.</text>
</comment>
<evidence type="ECO:0000313" key="5">
    <source>
        <dbReference type="Proteomes" id="UP000274762"/>
    </source>
</evidence>
<evidence type="ECO:0000256" key="2">
    <source>
        <dbReference type="ARBA" id="ARBA00022649"/>
    </source>
</evidence>
<accession>A0A495K2R6</accession>
<keyword evidence="2" id="KW-1277">Toxin-antitoxin system</keyword>
<organism evidence="4 5">
    <name type="scientific">Williamsia marianensis</name>
    <dbReference type="NCBI Taxonomy" id="85044"/>
    <lineage>
        <taxon>Bacteria</taxon>
        <taxon>Bacillati</taxon>
        <taxon>Actinomycetota</taxon>
        <taxon>Actinomycetes</taxon>
        <taxon>Mycobacteriales</taxon>
        <taxon>Nocardiaceae</taxon>
        <taxon>Williamsia</taxon>
    </lineage>
</organism>
<comment type="caution">
    <text evidence="4">The sequence shown here is derived from an EMBL/GenBank/DDBJ whole genome shotgun (WGS) entry which is preliminary data.</text>
</comment>
<reference evidence="4 5" key="1">
    <citation type="submission" date="2018-10" db="EMBL/GenBank/DDBJ databases">
        <title>Sequencing the genomes of 1000 actinobacteria strains.</title>
        <authorList>
            <person name="Klenk H.-P."/>
        </authorList>
    </citation>
    <scope>NUCLEOTIDE SEQUENCE [LARGE SCALE GENOMIC DNA]</scope>
    <source>
        <strain evidence="4 5">DSM 44343</strain>
    </source>
</reference>
<feature type="region of interest" description="Disordered" evidence="3">
    <location>
        <begin position="25"/>
        <end position="54"/>
    </location>
</feature>
<name>A0A495K2R6_WILMA</name>
<evidence type="ECO:0000313" key="4">
    <source>
        <dbReference type="EMBL" id="RKR94844.1"/>
    </source>
</evidence>
<dbReference type="Gene3D" id="2.30.30.110">
    <property type="match status" value="1"/>
</dbReference>
<dbReference type="InterPro" id="IPR003477">
    <property type="entry name" value="PemK-like"/>
</dbReference>
<feature type="compositionally biased region" description="Polar residues" evidence="3">
    <location>
        <begin position="45"/>
        <end position="54"/>
    </location>
</feature>
<sequence length="175" mass="19551">MAGTLGQMAMSLIRRHGPRVVRELTRSAATRPGRESAPSPRGNRVTRTSPTATHARQIAYSPRLDGAADPGEVVWTWVEFEDDPGRGKDRPVVVVGREGPALLGLMLSSQEHRRDDANWMSIGTGEWDSAHRESFARLDRVLTVPENAIRREGAIVDRGQFDRIATVLRDRYGWR</sequence>
<dbReference type="InterPro" id="IPR011067">
    <property type="entry name" value="Plasmid_toxin/cell-grow_inhib"/>
</dbReference>
<evidence type="ECO:0000256" key="1">
    <source>
        <dbReference type="ARBA" id="ARBA00007521"/>
    </source>
</evidence>
<dbReference type="AlphaFoldDB" id="A0A495K2R6"/>
<dbReference type="Proteomes" id="UP000274762">
    <property type="component" value="Unassembled WGS sequence"/>
</dbReference>
<dbReference type="GO" id="GO:0003677">
    <property type="term" value="F:DNA binding"/>
    <property type="evidence" value="ECO:0007669"/>
    <property type="project" value="InterPro"/>
</dbReference>
<dbReference type="SUPFAM" id="SSF50118">
    <property type="entry name" value="Cell growth inhibitor/plasmid maintenance toxic component"/>
    <property type="match status" value="1"/>
</dbReference>
<dbReference type="Pfam" id="PF02452">
    <property type="entry name" value="PemK_toxin"/>
    <property type="match status" value="1"/>
</dbReference>
<evidence type="ECO:0000256" key="3">
    <source>
        <dbReference type="SAM" id="MobiDB-lite"/>
    </source>
</evidence>
<proteinExistence type="inferred from homology"/>
<gene>
    <name evidence="4" type="ORF">DFJ75_1648</name>
</gene>
<dbReference type="EMBL" id="RBKV01000001">
    <property type="protein sequence ID" value="RKR94844.1"/>
    <property type="molecule type" value="Genomic_DNA"/>
</dbReference>
<dbReference type="RefSeq" id="WP_371850308.1">
    <property type="nucleotide sequence ID" value="NZ_CBCRXS010000004.1"/>
</dbReference>